<sequence length="497" mass="51997">MSAFGPFPRPEQPSPRLQPAHFSLSRLYPPSIQKAMMLPRASLGRTAARVWRNGCYQQTTVRGMASQAGLEFETSESAGVKLASREVSGPTTTLTVVAKAGSRYEPLPGYSEALEKFAFKSTLKRSALRITRENELLGGQLSCYRSRENLVLSARFLNNDLPYYAELLGEVVSQTKYCTHELNELIFDLIKASQNNIAASPSTQALDVAHTLAFHQGLGNPLTIPAATPLKKYVSAEGVASFAQGVYTKPSIAVVSSGSNSAELSKWIGQFFNELPTSTASGALAPAATQQTKYFGGEQRISSQAGNAIVVAFPGSSAYGTSGYKPELAVLATLLGGESSIKWSTGSSVLAKAAEGFPGVRVSTDQSAYSDAGLFHITISGQAADRVSQAAKAVVDALNNVAAGNVAAEDVKKAVALARFRVLDAGSSLTAGSEATGSALVHGGKAFSIAANAQDIEKVTDAQVKAAAKSLLSNKASVATVGELFSLPYAADLGLTV</sequence>
<dbReference type="InterPro" id="IPR007863">
    <property type="entry name" value="Peptidase_M16_C"/>
</dbReference>
<dbReference type="PANTHER" id="PTHR11851">
    <property type="entry name" value="METALLOPROTEASE"/>
    <property type="match status" value="1"/>
</dbReference>
<evidence type="ECO:0000256" key="11">
    <source>
        <dbReference type="ARBA" id="ARBA00041372"/>
    </source>
</evidence>
<keyword evidence="8" id="KW-0472">Membrane</keyword>
<dbReference type="AlphaFoldDB" id="A0A178F2Z4"/>
<evidence type="ECO:0000256" key="10">
    <source>
        <dbReference type="ARBA" id="ARBA00040751"/>
    </source>
</evidence>
<organism evidence="14 15">
    <name type="scientific">Trichophyton rubrum</name>
    <name type="common">Athlete's foot fungus</name>
    <name type="synonym">Epidermophyton rubrum</name>
    <dbReference type="NCBI Taxonomy" id="5551"/>
    <lineage>
        <taxon>Eukaryota</taxon>
        <taxon>Fungi</taxon>
        <taxon>Dikarya</taxon>
        <taxon>Ascomycota</taxon>
        <taxon>Pezizomycotina</taxon>
        <taxon>Eurotiomycetes</taxon>
        <taxon>Eurotiomycetidae</taxon>
        <taxon>Onygenales</taxon>
        <taxon>Arthrodermataceae</taxon>
        <taxon>Trichophyton</taxon>
    </lineage>
</organism>
<proteinExistence type="inferred from homology"/>
<evidence type="ECO:0000256" key="7">
    <source>
        <dbReference type="ARBA" id="ARBA00023128"/>
    </source>
</evidence>
<protein>
    <recommendedName>
        <fullName evidence="10">Cytochrome b-c1 complex subunit 2, mitochondrial</fullName>
    </recommendedName>
    <alternativeName>
        <fullName evidence="11">Core protein II</fullName>
    </alternativeName>
</protein>
<keyword evidence="6" id="KW-0249">Electron transport</keyword>
<evidence type="ECO:0000259" key="13">
    <source>
        <dbReference type="Pfam" id="PF05193"/>
    </source>
</evidence>
<dbReference type="EMBL" id="LHPM01000012">
    <property type="protein sequence ID" value="OAL66544.1"/>
    <property type="molecule type" value="Genomic_DNA"/>
</dbReference>
<evidence type="ECO:0000256" key="2">
    <source>
        <dbReference type="ARBA" id="ARBA00022448"/>
    </source>
</evidence>
<keyword evidence="2" id="KW-0813">Transport</keyword>
<reference evidence="14 15" key="1">
    <citation type="submission" date="2016-05" db="EMBL/GenBank/DDBJ databases">
        <title>Genome sequencing of Trichophyton rubrum CMCC(F)T1i isolated from hair.</title>
        <authorList>
            <person name="Zhan P."/>
            <person name="Tao Y."/>
            <person name="Liu W."/>
        </authorList>
    </citation>
    <scope>NUCLEOTIDE SEQUENCE [LARGE SCALE GENOMIC DNA]</scope>
    <source>
        <strain evidence="15">CMCC(F)T1i</strain>
    </source>
</reference>
<dbReference type="Pfam" id="PF00675">
    <property type="entry name" value="Peptidase_M16"/>
    <property type="match status" value="1"/>
</dbReference>
<gene>
    <name evidence="14" type="ORF">A7C99_1932</name>
</gene>
<keyword evidence="7" id="KW-0496">Mitochondrion</keyword>
<dbReference type="Proteomes" id="UP000243015">
    <property type="component" value="Unassembled WGS sequence"/>
</dbReference>
<evidence type="ECO:0000313" key="15">
    <source>
        <dbReference type="Proteomes" id="UP000243015"/>
    </source>
</evidence>
<dbReference type="PANTHER" id="PTHR11851:SF209">
    <property type="entry name" value="CYTOCHROME B-C1 COMPLEX SUBUNIT 2, MITOCHONDRIAL"/>
    <property type="match status" value="1"/>
</dbReference>
<evidence type="ECO:0000256" key="6">
    <source>
        <dbReference type="ARBA" id="ARBA00022982"/>
    </source>
</evidence>
<dbReference type="FunFam" id="3.30.830.10:FF:000021">
    <property type="entry name" value="Cytochrome b-c1 complex subunit 2"/>
    <property type="match status" value="1"/>
</dbReference>
<dbReference type="Pfam" id="PF05193">
    <property type="entry name" value="Peptidase_M16_C"/>
    <property type="match status" value="1"/>
</dbReference>
<dbReference type="SUPFAM" id="SSF63411">
    <property type="entry name" value="LuxS/MPP-like metallohydrolase"/>
    <property type="match status" value="2"/>
</dbReference>
<dbReference type="GO" id="GO:0005743">
    <property type="term" value="C:mitochondrial inner membrane"/>
    <property type="evidence" value="ECO:0007669"/>
    <property type="project" value="UniProtKB-SubCell"/>
</dbReference>
<evidence type="ECO:0000256" key="5">
    <source>
        <dbReference type="ARBA" id="ARBA00022946"/>
    </source>
</evidence>
<keyword evidence="5" id="KW-0809">Transit peptide</keyword>
<dbReference type="InterPro" id="IPR050361">
    <property type="entry name" value="MPP/UQCRC_Complex"/>
</dbReference>
<evidence type="ECO:0000256" key="4">
    <source>
        <dbReference type="ARBA" id="ARBA00022792"/>
    </source>
</evidence>
<feature type="domain" description="Peptidase M16 C-terminal" evidence="13">
    <location>
        <begin position="234"/>
        <end position="416"/>
    </location>
</feature>
<evidence type="ECO:0000256" key="9">
    <source>
        <dbReference type="ARBA" id="ARBA00038146"/>
    </source>
</evidence>
<keyword evidence="4" id="KW-0999">Mitochondrion inner membrane</keyword>
<evidence type="ECO:0000256" key="1">
    <source>
        <dbReference type="ARBA" id="ARBA00004443"/>
    </source>
</evidence>
<keyword evidence="3" id="KW-0679">Respiratory chain</keyword>
<dbReference type="InterPro" id="IPR011765">
    <property type="entry name" value="Pept_M16_N"/>
</dbReference>
<evidence type="ECO:0000256" key="8">
    <source>
        <dbReference type="ARBA" id="ARBA00023136"/>
    </source>
</evidence>
<evidence type="ECO:0000313" key="14">
    <source>
        <dbReference type="EMBL" id="OAL66544.1"/>
    </source>
</evidence>
<name>A0A178F2Z4_TRIRU</name>
<evidence type="ECO:0000259" key="12">
    <source>
        <dbReference type="Pfam" id="PF00675"/>
    </source>
</evidence>
<comment type="subcellular location">
    <subcellularLocation>
        <location evidence="1">Mitochondrion inner membrane</location>
        <topology evidence="1">Peripheral membrane protein</topology>
        <orientation evidence="1">Matrix side</orientation>
    </subcellularLocation>
</comment>
<evidence type="ECO:0000256" key="3">
    <source>
        <dbReference type="ARBA" id="ARBA00022660"/>
    </source>
</evidence>
<comment type="caution">
    <text evidence="14">The sequence shown here is derived from an EMBL/GenBank/DDBJ whole genome shotgun (WGS) entry which is preliminary data.</text>
</comment>
<dbReference type="InterPro" id="IPR011249">
    <property type="entry name" value="Metalloenz_LuxS/M16"/>
</dbReference>
<accession>A0A178F2Z4</accession>
<dbReference type="VEuPathDB" id="FungiDB:TERG_04121"/>
<dbReference type="FunFam" id="3.30.830.10:FF:000039">
    <property type="entry name" value="Ubiquinol-cytochrome c reductase core subunit 2"/>
    <property type="match status" value="1"/>
</dbReference>
<dbReference type="GO" id="GO:0046872">
    <property type="term" value="F:metal ion binding"/>
    <property type="evidence" value="ECO:0007669"/>
    <property type="project" value="InterPro"/>
</dbReference>
<feature type="domain" description="Peptidase M16 N-terminal" evidence="12">
    <location>
        <begin position="88"/>
        <end position="225"/>
    </location>
</feature>
<comment type="similarity">
    <text evidence="9">Belongs to the peptidase M16 family. UQCRC2/QCR2 subfamily.</text>
</comment>
<dbReference type="Gene3D" id="3.30.830.10">
    <property type="entry name" value="Metalloenzyme, LuxS/M16 peptidase-like"/>
    <property type="match status" value="2"/>
</dbReference>